<evidence type="ECO:0000313" key="9">
    <source>
        <dbReference type="EMBL" id="OGC15608.1"/>
    </source>
</evidence>
<evidence type="ECO:0000256" key="4">
    <source>
        <dbReference type="ARBA" id="ARBA00022692"/>
    </source>
</evidence>
<keyword evidence="3" id="KW-1003">Cell membrane</keyword>
<keyword evidence="5 7" id="KW-1133">Transmembrane helix</keyword>
<organism evidence="9 10">
    <name type="scientific">candidate division WOR-1 bacterium RIFOXYB2_FULL_36_35</name>
    <dbReference type="NCBI Taxonomy" id="1802578"/>
    <lineage>
        <taxon>Bacteria</taxon>
        <taxon>Bacillati</taxon>
        <taxon>Saganbacteria</taxon>
    </lineage>
</organism>
<feature type="domain" description="Polysaccharide chain length determinant N-terminal" evidence="8">
    <location>
        <begin position="11"/>
        <end position="105"/>
    </location>
</feature>
<proteinExistence type="inferred from homology"/>
<keyword evidence="4 7" id="KW-0812">Transmembrane</keyword>
<evidence type="ECO:0000256" key="7">
    <source>
        <dbReference type="SAM" id="Phobius"/>
    </source>
</evidence>
<dbReference type="GO" id="GO:0005886">
    <property type="term" value="C:plasma membrane"/>
    <property type="evidence" value="ECO:0007669"/>
    <property type="project" value="UniProtKB-SubCell"/>
</dbReference>
<comment type="subcellular location">
    <subcellularLocation>
        <location evidence="1">Cell membrane</location>
        <topology evidence="1">Multi-pass membrane protein</topology>
    </subcellularLocation>
</comment>
<dbReference type="PANTHER" id="PTHR32309">
    <property type="entry name" value="TYROSINE-PROTEIN KINASE"/>
    <property type="match status" value="1"/>
</dbReference>
<evidence type="ECO:0000256" key="2">
    <source>
        <dbReference type="ARBA" id="ARBA00006683"/>
    </source>
</evidence>
<evidence type="ECO:0000256" key="6">
    <source>
        <dbReference type="ARBA" id="ARBA00023136"/>
    </source>
</evidence>
<protein>
    <recommendedName>
        <fullName evidence="8">Polysaccharide chain length determinant N-terminal domain-containing protein</fullName>
    </recommendedName>
</protein>
<evidence type="ECO:0000259" key="8">
    <source>
        <dbReference type="Pfam" id="PF02706"/>
    </source>
</evidence>
<comment type="similarity">
    <text evidence="2">Belongs to the CpsC/CapA family.</text>
</comment>
<dbReference type="EMBL" id="MEUA01000018">
    <property type="protein sequence ID" value="OGC15608.1"/>
    <property type="molecule type" value="Genomic_DNA"/>
</dbReference>
<dbReference type="PANTHER" id="PTHR32309:SF31">
    <property type="entry name" value="CAPSULAR EXOPOLYSACCHARIDE FAMILY"/>
    <property type="match status" value="1"/>
</dbReference>
<sequence>MVKEELFAEGEISLSDIIRILNKYKFFILLVFVVAVTFIHFSAVRQPKMYKATATILTLGSKETSTGGFSNLFSGTPFGFGGGQGTALKSLLTSRVLAESVAKELDLLKALKKGQWDDKKHGWVGGVTPSLESVALDLIGMLNISQDGVVLNITVTGNDPILVTKIANAYVDKLGDFLAQRSLDISFQKLDSALSPNGPFNSDVKKSVMTAGIISFFGAVFLSFIIEYLVEFKTNIKNNNRKEVFK</sequence>
<dbReference type="InterPro" id="IPR050445">
    <property type="entry name" value="Bact_polysacc_biosynth/exp"/>
</dbReference>
<dbReference type="InterPro" id="IPR003856">
    <property type="entry name" value="LPS_length_determ_N"/>
</dbReference>
<dbReference type="Pfam" id="PF02706">
    <property type="entry name" value="Wzz"/>
    <property type="match status" value="1"/>
</dbReference>
<reference evidence="9 10" key="1">
    <citation type="journal article" date="2016" name="Nat. Commun.">
        <title>Thousands of microbial genomes shed light on interconnected biogeochemical processes in an aquifer system.</title>
        <authorList>
            <person name="Anantharaman K."/>
            <person name="Brown C.T."/>
            <person name="Hug L.A."/>
            <person name="Sharon I."/>
            <person name="Castelle C.J."/>
            <person name="Probst A.J."/>
            <person name="Thomas B.C."/>
            <person name="Singh A."/>
            <person name="Wilkins M.J."/>
            <person name="Karaoz U."/>
            <person name="Brodie E.L."/>
            <person name="Williams K.H."/>
            <person name="Hubbard S.S."/>
            <person name="Banfield J.F."/>
        </authorList>
    </citation>
    <scope>NUCLEOTIDE SEQUENCE [LARGE SCALE GENOMIC DNA]</scope>
</reference>
<evidence type="ECO:0000313" key="10">
    <source>
        <dbReference type="Proteomes" id="UP000177905"/>
    </source>
</evidence>
<feature type="transmembrane region" description="Helical" evidence="7">
    <location>
        <begin position="208"/>
        <end position="230"/>
    </location>
</feature>
<evidence type="ECO:0000256" key="3">
    <source>
        <dbReference type="ARBA" id="ARBA00022475"/>
    </source>
</evidence>
<evidence type="ECO:0000256" key="5">
    <source>
        <dbReference type="ARBA" id="ARBA00022989"/>
    </source>
</evidence>
<dbReference type="Proteomes" id="UP000177905">
    <property type="component" value="Unassembled WGS sequence"/>
</dbReference>
<evidence type="ECO:0000256" key="1">
    <source>
        <dbReference type="ARBA" id="ARBA00004651"/>
    </source>
</evidence>
<feature type="transmembrane region" description="Helical" evidence="7">
    <location>
        <begin position="24"/>
        <end position="44"/>
    </location>
</feature>
<dbReference type="AlphaFoldDB" id="A0A1F4S598"/>
<gene>
    <name evidence="9" type="ORF">A2290_05990</name>
</gene>
<name>A0A1F4S598_UNCSA</name>
<comment type="caution">
    <text evidence="9">The sequence shown here is derived from an EMBL/GenBank/DDBJ whole genome shotgun (WGS) entry which is preliminary data.</text>
</comment>
<accession>A0A1F4S598</accession>
<keyword evidence="6 7" id="KW-0472">Membrane</keyword>